<dbReference type="HAMAP" id="MF_03065">
    <property type="entry name" value="RTEL1"/>
    <property type="match status" value="1"/>
</dbReference>
<dbReference type="GO" id="GO:0046872">
    <property type="term" value="F:metal ion binding"/>
    <property type="evidence" value="ECO:0007669"/>
    <property type="project" value="UniProtKB-UniRule"/>
</dbReference>
<keyword evidence="9" id="KW-0227">DNA damage</keyword>
<keyword evidence="9" id="KW-0539">Nucleus</keyword>
<evidence type="ECO:0000313" key="12">
    <source>
        <dbReference type="Ensembl" id="ENSGGOP00000035362.1"/>
    </source>
</evidence>
<dbReference type="Pfam" id="PF13307">
    <property type="entry name" value="Helicase_C_2"/>
    <property type="match status" value="1"/>
</dbReference>
<dbReference type="InterPro" id="IPR049909">
    <property type="entry name" value="Rtel1_HHD"/>
</dbReference>
<comment type="catalytic activity">
    <reaction evidence="9">
        <text>ATP + H2O = ADP + phosphate + H(+)</text>
        <dbReference type="Rhea" id="RHEA:13065"/>
        <dbReference type="ChEBI" id="CHEBI:15377"/>
        <dbReference type="ChEBI" id="CHEBI:15378"/>
        <dbReference type="ChEBI" id="CHEBI:30616"/>
        <dbReference type="ChEBI" id="CHEBI:43474"/>
        <dbReference type="ChEBI" id="CHEBI:456216"/>
    </reaction>
</comment>
<dbReference type="Pfam" id="PF06733">
    <property type="entry name" value="DEAD_2"/>
    <property type="match status" value="2"/>
</dbReference>
<dbReference type="EC" id="5.6.2.-" evidence="9"/>
<dbReference type="STRING" id="9593.ENSGGOP00000035362"/>
<feature type="region of interest" description="Disordered" evidence="10">
    <location>
        <begin position="1001"/>
        <end position="1037"/>
    </location>
</feature>
<keyword evidence="5 9" id="KW-0067">ATP-binding</keyword>
<keyword evidence="7" id="KW-0411">Iron-sulfur</keyword>
<keyword evidence="2 9" id="KW-0547">Nucleotide-binding</keyword>
<dbReference type="GO" id="GO:0005524">
    <property type="term" value="F:ATP binding"/>
    <property type="evidence" value="ECO:0000318"/>
    <property type="project" value="GO_Central"/>
</dbReference>
<feature type="domain" description="Helicase ATP-binding" evidence="11">
    <location>
        <begin position="7"/>
        <end position="232"/>
    </location>
</feature>
<dbReference type="GO" id="GO:0051539">
    <property type="term" value="F:4 iron, 4 sulfur cluster binding"/>
    <property type="evidence" value="ECO:0007669"/>
    <property type="project" value="UniProtKB-UniRule"/>
</dbReference>
<dbReference type="Pfam" id="PF23109">
    <property type="entry name" value="ARCH_RTEL1"/>
    <property type="match status" value="1"/>
</dbReference>
<dbReference type="Proteomes" id="UP000001519">
    <property type="component" value="Chromosome 4"/>
</dbReference>
<dbReference type="Gene3D" id="3.40.50.300">
    <property type="entry name" value="P-loop containing nucleotide triphosphate hydrolases"/>
    <property type="match status" value="3"/>
</dbReference>
<dbReference type="Pfam" id="PF23116">
    <property type="entry name" value="HHD_RTEL1"/>
    <property type="match status" value="1"/>
</dbReference>
<dbReference type="InterPro" id="IPR030845">
    <property type="entry name" value="RTEL1"/>
</dbReference>
<dbReference type="GO" id="GO:0090657">
    <property type="term" value="P:telomeric loop disassembly"/>
    <property type="evidence" value="ECO:0000318"/>
    <property type="project" value="GO_Central"/>
</dbReference>
<organism evidence="12 13">
    <name type="scientific">Gorilla gorilla gorilla</name>
    <name type="common">Western lowland gorilla</name>
    <dbReference type="NCBI Taxonomy" id="9595"/>
    <lineage>
        <taxon>Eukaryota</taxon>
        <taxon>Metazoa</taxon>
        <taxon>Chordata</taxon>
        <taxon>Craniata</taxon>
        <taxon>Vertebrata</taxon>
        <taxon>Euteleostomi</taxon>
        <taxon>Mammalia</taxon>
        <taxon>Eutheria</taxon>
        <taxon>Euarchontoglires</taxon>
        <taxon>Primates</taxon>
        <taxon>Haplorrhini</taxon>
        <taxon>Catarrhini</taxon>
        <taxon>Hominidae</taxon>
        <taxon>Gorilla</taxon>
    </lineage>
</organism>
<dbReference type="GeneTree" id="ENSGT00950000182970"/>
<dbReference type="GO" id="GO:0045910">
    <property type="term" value="P:negative regulation of DNA recombination"/>
    <property type="evidence" value="ECO:0000318"/>
    <property type="project" value="GO_Central"/>
</dbReference>
<dbReference type="InterPro" id="IPR045028">
    <property type="entry name" value="DinG/Rad3-like"/>
</dbReference>
<keyword evidence="9" id="KW-0234">DNA repair</keyword>
<dbReference type="GO" id="GO:0006281">
    <property type="term" value="P:DNA repair"/>
    <property type="evidence" value="ECO:0007669"/>
    <property type="project" value="UniProtKB-UniRule"/>
</dbReference>
<dbReference type="GO" id="GO:1904430">
    <property type="term" value="P:negative regulation of t-circle formation"/>
    <property type="evidence" value="ECO:0000318"/>
    <property type="project" value="GO_Central"/>
</dbReference>
<evidence type="ECO:0000313" key="13">
    <source>
        <dbReference type="Proteomes" id="UP000001519"/>
    </source>
</evidence>
<dbReference type="InterPro" id="IPR006554">
    <property type="entry name" value="Helicase-like_DEXD_c2"/>
</dbReference>
<evidence type="ECO:0000256" key="9">
    <source>
        <dbReference type="HAMAP-Rule" id="MF_03065"/>
    </source>
</evidence>
<dbReference type="PROSITE" id="PS51193">
    <property type="entry name" value="HELICASE_ATP_BIND_2"/>
    <property type="match status" value="1"/>
</dbReference>
<evidence type="ECO:0000256" key="5">
    <source>
        <dbReference type="ARBA" id="ARBA00022840"/>
    </source>
</evidence>
<dbReference type="GO" id="GO:0070182">
    <property type="term" value="F:DNA polymerase binding"/>
    <property type="evidence" value="ECO:0000318"/>
    <property type="project" value="GO_Central"/>
</dbReference>
<dbReference type="Ensembl" id="ENSGGOT00000050763.1">
    <property type="protein sequence ID" value="ENSGGOP00000035362.1"/>
    <property type="gene ID" value="ENSGGOG00000042405.1"/>
</dbReference>
<dbReference type="InParanoid" id="A0A2I2YK90"/>
<dbReference type="PANTHER" id="PTHR11472:SF61">
    <property type="entry name" value="REGULATOR OF TELOMERE ELONGATION HELICASE 1"/>
    <property type="match status" value="1"/>
</dbReference>
<dbReference type="InterPro" id="IPR010614">
    <property type="entry name" value="RAD3-like_helicase_DEAD"/>
</dbReference>
<dbReference type="Bgee" id="ENSGGOG00000042405">
    <property type="expression patterns" value="Expressed in testis"/>
</dbReference>
<dbReference type="SMART" id="SM00491">
    <property type="entry name" value="HELICc2"/>
    <property type="match status" value="1"/>
</dbReference>
<reference evidence="13" key="1">
    <citation type="submission" date="2011-05" db="EMBL/GenBank/DDBJ databases">
        <title>Insights into the evolution of the great apes provided by the gorilla genome.</title>
        <authorList>
            <person name="Scally A."/>
        </authorList>
    </citation>
    <scope>NUCLEOTIDE SEQUENCE [LARGE SCALE GENOMIC DNA]</scope>
</reference>
<dbReference type="GO" id="GO:0003678">
    <property type="term" value="F:DNA helicase activity"/>
    <property type="evidence" value="ECO:0000318"/>
    <property type="project" value="GO_Central"/>
</dbReference>
<dbReference type="GO" id="GO:0005634">
    <property type="term" value="C:nucleus"/>
    <property type="evidence" value="ECO:0000318"/>
    <property type="project" value="GO_Central"/>
</dbReference>
<gene>
    <name evidence="9" type="primary">RTEL1</name>
</gene>
<dbReference type="AlphaFoldDB" id="A0A2I2YK90"/>
<feature type="region of interest" description="Disordered" evidence="10">
    <location>
        <begin position="882"/>
        <end position="921"/>
    </location>
</feature>
<feature type="region of interest" description="Disordered" evidence="10">
    <location>
        <begin position="843"/>
        <end position="868"/>
    </location>
</feature>
<accession>A0A2I2YK90</accession>
<keyword evidence="8 9" id="KW-0413">Isomerase</keyword>
<keyword evidence="9" id="KW-0238">DNA-binding</keyword>
<name>A0A2I2YK90_GORGO</name>
<dbReference type="InterPro" id="IPR014013">
    <property type="entry name" value="Helic_SF1/SF2_ATP-bd_DinG/Rad3"/>
</dbReference>
<dbReference type="GO" id="GO:0003677">
    <property type="term" value="F:DNA binding"/>
    <property type="evidence" value="ECO:0007669"/>
    <property type="project" value="UniProtKB-UniRule"/>
</dbReference>
<comment type="function">
    <text evidence="9">A probable ATP-dependent DNA helicase implicated in telomere-length regulation, DNA repair and the maintenance of genomic stability. Acts as an anti-recombinase to counteract toxic recombination and limit crossover during meiosis. Regulates meiotic recombination and crossover homeostasis by physically dissociating strand invasion events and thereby promotes noncrossover repair by meiotic synthesis dependent strand annealing (SDSA) as well as disassembly of D loop recombination intermediates. Also disassembles T loops and prevents telomere fragility by counteracting telomeric G4-DNA structures, which together ensure the dynamics and stability of the telomere.</text>
</comment>
<keyword evidence="6" id="KW-0408">Iron</keyword>
<evidence type="ECO:0000256" key="4">
    <source>
        <dbReference type="ARBA" id="ARBA00022806"/>
    </source>
</evidence>
<feature type="short sequence motif" description="Nuclear localization signal" evidence="9">
    <location>
        <begin position="144"/>
        <end position="160"/>
    </location>
</feature>
<evidence type="ECO:0000259" key="11">
    <source>
        <dbReference type="PROSITE" id="PS51193"/>
    </source>
</evidence>
<dbReference type="GO" id="GO:0016887">
    <property type="term" value="F:ATP hydrolysis activity"/>
    <property type="evidence" value="ECO:0007669"/>
    <property type="project" value="RHEA"/>
</dbReference>
<dbReference type="EMBL" id="CABD030032771">
    <property type="status" value="NOT_ANNOTATED_CDS"/>
    <property type="molecule type" value="Genomic_DNA"/>
</dbReference>
<dbReference type="InterPro" id="IPR027417">
    <property type="entry name" value="P-loop_NTPase"/>
</dbReference>
<keyword evidence="13" id="KW-1185">Reference proteome</keyword>
<evidence type="ECO:0000256" key="7">
    <source>
        <dbReference type="ARBA" id="ARBA00023014"/>
    </source>
</evidence>
<comment type="subunit">
    <text evidence="9">Interacts with TERF1. Interacts (via PIP-box) with PCNA; the interaction is direct and essential for suppressing telomere fragility. Interacts with MMS19; the interaction mediates the association of RTEL1 with the cytosolic iron-sulfur protein assembly (CIA) complex.</text>
</comment>
<dbReference type="CDD" id="cd13932">
    <property type="entry name" value="HN_RTEL1"/>
    <property type="match status" value="1"/>
</dbReference>
<evidence type="ECO:0000256" key="10">
    <source>
        <dbReference type="SAM" id="MobiDB-lite"/>
    </source>
</evidence>
<dbReference type="PANTHER" id="PTHR11472">
    <property type="entry name" value="DNA REPAIR DEAD HELICASE RAD3/XP-D SUBFAMILY MEMBER"/>
    <property type="match status" value="1"/>
</dbReference>
<dbReference type="InterPro" id="IPR006555">
    <property type="entry name" value="ATP-dep_Helicase_C"/>
</dbReference>
<keyword evidence="3 9" id="KW-0378">Hydrolase</keyword>
<dbReference type="InterPro" id="IPR057498">
    <property type="entry name" value="Rtel1_ARCH"/>
</dbReference>
<evidence type="ECO:0000256" key="8">
    <source>
        <dbReference type="ARBA" id="ARBA00023235"/>
    </source>
</evidence>
<dbReference type="OMA" id="SEWACHT"/>
<comment type="subcellular location">
    <subcellularLocation>
        <location evidence="9">Nucleus</location>
    </subcellularLocation>
    <text evidence="9">Colocalizes with PCNA within the replication foci in S-phase cells.</text>
</comment>
<proteinExistence type="inferred from homology"/>
<sequence length="1112" mass="122262">MPKIVLNGVTVDFASQPYKCQQEYMTKVLECLQKKVNGILESPSGTGKTLCLLCTTLAWREHLQDTIFACNFADRIRPLSFWGNAAADDGDPLACYTDIPKIIYAFRTHSQLTQVINEIRNTSYRPKVCVLGSREQLCIHPEVKKQESNHTKIHLCRKKVASRSLLDAKSRRAHNIDLKGTVVIFDETHKVEKMCEGLASFDLTPHDPSSGLDVIDQVLEEQIKVAQQGQPHPEFSADPTSSGLNMELEDIAKLKMILLCLEGAIHAVELPGDDSGVTKPGSYIFELFAEAQIMFQTKGCILDSLEQIIQHLAGRAGVFANTAGLQKLADIVQIVFSVDPSESGPGSLAGLGAYKVHIHPDASHQRVVQPSDAWSTTRGKVLSYWWFSPGHSMRELVCQGICFIILTSGTLAPGSSFALELQIPFPVCLENPHIIDKHQIWVGIIPRGPDGAQLSSAFDRRFSKECSSSLGKALGNIARMVPYGLLIFFPSYPIMEKSLEFWQAHYLARKMEALRPLFVEPRSKGSFSETMGVASPGSTGATFLAVCRGNTSKGLDFSDTNGCSPPRMDPLVVLKMQFLDEMKGQVGAGGQFLSGQASRAVNQAIGQVIRHCQDDRAVFLCDHRVALADARAQLPSWVRPHVRVYNFGHVVQDVAQFFHVAERTMPAPAPWAVAPSLREAEDAVRVTKSTGPLLSTRKAKSLDLHVLSLKQRPSRSPAAGDPEGSLYMEYEQEPDPAWQRPWGLLAALEHSEQWAGGPRRGAGPQVLHPELSQANFATFTQALQDHKGSDDFAALATCLGLLFADNPKKHSQLQGFYQFVQPHHKQQFEEVCIQLTGQGCGYRPEHSIPQRQRAQPALDPTGRTAPDPKLTLSKAVAQQLDPREHLNQGRPHLSPRPPPTGDPGSHPQWGSRAPRAGKQGQHAMSAYLADACRALESTGCSQLLAVLTAYKQDDDLDKVLALLAALTTAKPENFPLLQRFSMFVHPYHKQHFLPTCTDLASQPNPGMEPPGPQEESLATPPMLTHGASQPDHSWCKKPGKTQSKISSFLRQRPAGALGEDGVAGCRAKPVPWTFPRDVPNLHTASRKQSIMQVFWPEPQWVPMEALSMPSMA</sequence>
<evidence type="ECO:0000256" key="2">
    <source>
        <dbReference type="ARBA" id="ARBA00022741"/>
    </source>
</evidence>
<reference evidence="12" key="3">
    <citation type="submission" date="2025-08" db="UniProtKB">
        <authorList>
            <consortium name="Ensembl"/>
        </authorList>
    </citation>
    <scope>IDENTIFICATION</scope>
</reference>
<dbReference type="SUPFAM" id="SSF52540">
    <property type="entry name" value="P-loop containing nucleoside triphosphate hydrolases"/>
    <property type="match status" value="1"/>
</dbReference>
<dbReference type="Gene3D" id="1.20.1160.20">
    <property type="match status" value="2"/>
</dbReference>
<comment type="similarity">
    <text evidence="9">Belongs to the helicase family. RAD3/XPD subfamily.</text>
</comment>
<evidence type="ECO:0000256" key="1">
    <source>
        <dbReference type="ARBA" id="ARBA00022723"/>
    </source>
</evidence>
<evidence type="ECO:0000256" key="3">
    <source>
        <dbReference type="ARBA" id="ARBA00022801"/>
    </source>
</evidence>
<dbReference type="GO" id="GO:0006260">
    <property type="term" value="P:DNA replication"/>
    <property type="evidence" value="ECO:0007669"/>
    <property type="project" value="InterPro"/>
</dbReference>
<reference evidence="12 13" key="2">
    <citation type="journal article" date="2012" name="Nature">
        <title>Insights into hominid evolution from the gorilla genome sequence.</title>
        <authorList>
            <person name="Scally A."/>
            <person name="Dutheil J.Y."/>
            <person name="Hillier L.W."/>
            <person name="Jordan G.E."/>
            <person name="Goodhead I."/>
            <person name="Herrero J."/>
            <person name="Hobolth A."/>
            <person name="Lappalainen T."/>
            <person name="Mailund T."/>
            <person name="Marques-Bonet T."/>
            <person name="McCarthy S."/>
            <person name="Montgomery S.H."/>
            <person name="Schwalie P.C."/>
            <person name="Tang Y.A."/>
            <person name="Ward M.C."/>
            <person name="Xue Y."/>
            <person name="Yngvadottir B."/>
            <person name="Alkan C."/>
            <person name="Andersen L.N."/>
            <person name="Ayub Q."/>
            <person name="Ball E.V."/>
            <person name="Beal K."/>
            <person name="Bradley B.J."/>
            <person name="Chen Y."/>
            <person name="Clee C.M."/>
            <person name="Fitzgerald S."/>
            <person name="Graves T.A."/>
            <person name="Gu Y."/>
            <person name="Heath P."/>
            <person name="Heger A."/>
            <person name="Karakoc E."/>
            <person name="Kolb-Kokocinski A."/>
            <person name="Laird G.K."/>
            <person name="Lunter G."/>
            <person name="Meader S."/>
            <person name="Mort M."/>
            <person name="Mullikin J.C."/>
            <person name="Munch K."/>
            <person name="O'Connor T.D."/>
            <person name="Phillips A.D."/>
            <person name="Prado-Martinez J."/>
            <person name="Rogers A.S."/>
            <person name="Sajjadian S."/>
            <person name="Schmidt D."/>
            <person name="Shaw K."/>
            <person name="Simpson J.T."/>
            <person name="Stenson P.D."/>
            <person name="Turner D.J."/>
            <person name="Vigilant L."/>
            <person name="Vilella A.J."/>
            <person name="Whitener W."/>
            <person name="Zhu B."/>
            <person name="Cooper D.N."/>
            <person name="de Jong P."/>
            <person name="Dermitzakis E.T."/>
            <person name="Eichler E.E."/>
            <person name="Flicek P."/>
            <person name="Goldman N."/>
            <person name="Mundy N.I."/>
            <person name="Ning Z."/>
            <person name="Odom D.T."/>
            <person name="Ponting C.P."/>
            <person name="Quail M.A."/>
            <person name="Ryder O.A."/>
            <person name="Searle S.M."/>
            <person name="Warren W.C."/>
            <person name="Wilson R.K."/>
            <person name="Schierup M.H."/>
            <person name="Rogers J."/>
            <person name="Tyler-Smith C."/>
            <person name="Durbin R."/>
        </authorList>
    </citation>
    <scope>NUCLEOTIDE SEQUENCE [LARGE SCALE GENOMIC DNA]</scope>
</reference>
<keyword evidence="4 9" id="KW-0347">Helicase</keyword>
<evidence type="ECO:0000256" key="6">
    <source>
        <dbReference type="ARBA" id="ARBA00023004"/>
    </source>
</evidence>
<dbReference type="GO" id="GO:0010569">
    <property type="term" value="P:regulation of double-strand break repair via homologous recombination"/>
    <property type="evidence" value="ECO:0000318"/>
    <property type="project" value="GO_Central"/>
</dbReference>
<protein>
    <recommendedName>
        <fullName evidence="9">Regulator of telomere elongation helicase 1</fullName>
        <ecNumber evidence="9">5.6.2.-</ecNumber>
    </recommendedName>
</protein>
<dbReference type="GO" id="GO:0006310">
    <property type="term" value="P:DNA recombination"/>
    <property type="evidence" value="ECO:0007669"/>
    <property type="project" value="InterPro"/>
</dbReference>
<keyword evidence="1" id="KW-0479">Metal-binding</keyword>
<comment type="caution">
    <text evidence="9">Lacks conserved residue(s) required for the propagation of feature annotation.</text>
</comment>
<dbReference type="SMART" id="SM00488">
    <property type="entry name" value="DEXDc2"/>
    <property type="match status" value="1"/>
</dbReference>
<reference evidence="12" key="4">
    <citation type="submission" date="2025-09" db="UniProtKB">
        <authorList>
            <consortium name="Ensembl"/>
        </authorList>
    </citation>
    <scope>IDENTIFICATION</scope>
</reference>